<dbReference type="Proteomes" id="UP000028186">
    <property type="component" value="Chromosome I"/>
</dbReference>
<sequence>MGSVMDQERPWERDAKPEGATLRERIKDVLRDKNRLHETVEQIVCELERLEAMITTPSPQTKAGGEHE</sequence>
<evidence type="ECO:0000313" key="1">
    <source>
        <dbReference type="EMBL" id="CDN52500.1"/>
    </source>
</evidence>
<proteinExistence type="predicted"/>
<dbReference type="EMBL" id="HG938355">
    <property type="protein sequence ID" value="CDN52500.1"/>
    <property type="molecule type" value="Genomic_DNA"/>
</dbReference>
<name>A0A068T5A5_NEOGA</name>
<dbReference type="AlphaFoldDB" id="A0A068T5A5"/>
<reference evidence="2" key="1">
    <citation type="journal article" date="2014" name="BMC Genomics">
        <title>Genome sequencing of two Neorhizobium galegae strains reveals a noeT gene responsible for the unusual acetylation of the nodulation factors.</title>
        <authorList>
            <person name="Osterman J."/>
            <person name="Marsh J."/>
            <person name="Laine P.K."/>
            <person name="Zeng Z."/>
            <person name="Alatalo E."/>
            <person name="Sullivan J.T."/>
            <person name="Young J.P."/>
            <person name="Thomas-Oates J."/>
            <person name="Paulin L."/>
            <person name="Lindstrom K."/>
        </authorList>
    </citation>
    <scope>NUCLEOTIDE SEQUENCE [LARGE SCALE GENOMIC DNA]</scope>
    <source>
        <strain evidence="2">HAMBI 1141</strain>
    </source>
</reference>
<dbReference type="KEGG" id="ngl:RG1141_CH01350"/>
<organism evidence="1 2">
    <name type="scientific">Neorhizobium galegae bv. officinalis bv. officinalis str. HAMBI 1141</name>
    <dbReference type="NCBI Taxonomy" id="1028801"/>
    <lineage>
        <taxon>Bacteria</taxon>
        <taxon>Pseudomonadati</taxon>
        <taxon>Pseudomonadota</taxon>
        <taxon>Alphaproteobacteria</taxon>
        <taxon>Hyphomicrobiales</taxon>
        <taxon>Rhizobiaceae</taxon>
        <taxon>Rhizobium/Agrobacterium group</taxon>
        <taxon>Neorhizobium</taxon>
    </lineage>
</organism>
<evidence type="ECO:0000313" key="2">
    <source>
        <dbReference type="Proteomes" id="UP000028186"/>
    </source>
</evidence>
<accession>A0A068T5A5</accession>
<protein>
    <submittedName>
        <fullName evidence="1">Uncharacterized protein</fullName>
    </submittedName>
</protein>
<dbReference type="HOGENOM" id="CLU_2789674_0_0_5"/>
<gene>
    <name evidence="1" type="ORF">RG1141_CH01350</name>
</gene>